<dbReference type="Pfam" id="PF07039">
    <property type="entry name" value="SGF29_Tudor"/>
    <property type="match status" value="1"/>
</dbReference>
<feature type="region of interest" description="Disordered" evidence="1">
    <location>
        <begin position="137"/>
        <end position="193"/>
    </location>
</feature>
<gene>
    <name evidence="3" type="ORF">OC842_004357</name>
</gene>
<dbReference type="AlphaFoldDB" id="A0AAN6JJD5"/>
<feature type="compositionally biased region" description="Low complexity" evidence="1">
    <location>
        <begin position="152"/>
        <end position="163"/>
    </location>
</feature>
<keyword evidence="4" id="KW-1185">Reference proteome</keyword>
<dbReference type="PANTHER" id="PTHR21539">
    <property type="entry name" value="SAGA-ASSOCIATED FACTOR 29"/>
    <property type="match status" value="1"/>
</dbReference>
<comment type="caution">
    <text evidence="3">The sequence shown here is derived from an EMBL/GenBank/DDBJ whole genome shotgun (WGS) entry which is preliminary data.</text>
</comment>
<dbReference type="GO" id="GO:0000124">
    <property type="term" value="C:SAGA complex"/>
    <property type="evidence" value="ECO:0007669"/>
    <property type="project" value="InterPro"/>
</dbReference>
<feature type="compositionally biased region" description="Polar residues" evidence="1">
    <location>
        <begin position="9"/>
        <end position="23"/>
    </location>
</feature>
<protein>
    <recommendedName>
        <fullName evidence="2">SGF29 C-terminal domain-containing protein</fullName>
    </recommendedName>
</protein>
<evidence type="ECO:0000256" key="1">
    <source>
        <dbReference type="SAM" id="MobiDB-lite"/>
    </source>
</evidence>
<dbReference type="Proteomes" id="UP001176521">
    <property type="component" value="Unassembled WGS sequence"/>
</dbReference>
<feature type="compositionally biased region" description="Polar residues" evidence="1">
    <location>
        <begin position="164"/>
        <end position="176"/>
    </location>
</feature>
<organism evidence="3 4">
    <name type="scientific">Tilletia horrida</name>
    <dbReference type="NCBI Taxonomy" id="155126"/>
    <lineage>
        <taxon>Eukaryota</taxon>
        <taxon>Fungi</taxon>
        <taxon>Dikarya</taxon>
        <taxon>Basidiomycota</taxon>
        <taxon>Ustilaginomycotina</taxon>
        <taxon>Exobasidiomycetes</taxon>
        <taxon>Tilletiales</taxon>
        <taxon>Tilletiaceae</taxon>
        <taxon>Tilletia</taxon>
    </lineage>
</organism>
<reference evidence="3" key="1">
    <citation type="journal article" date="2023" name="PhytoFront">
        <title>Draft Genome Resources of Seven Strains of Tilletia horrida, Causal Agent of Kernel Smut of Rice.</title>
        <authorList>
            <person name="Khanal S."/>
            <person name="Antony Babu S."/>
            <person name="Zhou X.G."/>
        </authorList>
    </citation>
    <scope>NUCLEOTIDE SEQUENCE</scope>
    <source>
        <strain evidence="3">TX3</strain>
    </source>
</reference>
<dbReference type="PROSITE" id="PS51518">
    <property type="entry name" value="SGF29_C"/>
    <property type="match status" value="1"/>
</dbReference>
<feature type="region of interest" description="Disordered" evidence="1">
    <location>
        <begin position="220"/>
        <end position="317"/>
    </location>
</feature>
<feature type="compositionally biased region" description="Low complexity" evidence="1">
    <location>
        <begin position="183"/>
        <end position="193"/>
    </location>
</feature>
<dbReference type="InterPro" id="IPR047288">
    <property type="entry name" value="Tudor_SGF29_rpt1"/>
</dbReference>
<evidence type="ECO:0000259" key="2">
    <source>
        <dbReference type="PROSITE" id="PS51518"/>
    </source>
</evidence>
<dbReference type="CDD" id="cd20393">
    <property type="entry name" value="Tudor_SGF29_rpt1"/>
    <property type="match status" value="1"/>
</dbReference>
<feature type="compositionally biased region" description="Gly residues" evidence="1">
    <location>
        <begin position="295"/>
        <end position="304"/>
    </location>
</feature>
<dbReference type="EMBL" id="JAPDMQ010000254">
    <property type="protein sequence ID" value="KAK0529061.1"/>
    <property type="molecule type" value="Genomic_DNA"/>
</dbReference>
<feature type="region of interest" description="Disordered" evidence="1">
    <location>
        <begin position="1"/>
        <end position="27"/>
    </location>
</feature>
<evidence type="ECO:0000313" key="3">
    <source>
        <dbReference type="EMBL" id="KAK0529061.1"/>
    </source>
</evidence>
<dbReference type="PANTHER" id="PTHR21539:SF0">
    <property type="entry name" value="SAGA-ASSOCIATED FACTOR 29"/>
    <property type="match status" value="1"/>
</dbReference>
<evidence type="ECO:0000313" key="4">
    <source>
        <dbReference type="Proteomes" id="UP001176521"/>
    </source>
</evidence>
<dbReference type="InterPro" id="IPR037802">
    <property type="entry name" value="SGF29"/>
</dbReference>
<feature type="domain" description="SGF29 C-terminal" evidence="2">
    <location>
        <begin position="331"/>
        <end position="494"/>
    </location>
</feature>
<proteinExistence type="predicted"/>
<name>A0AAN6JJD5_9BASI</name>
<accession>A0AAN6JJD5</accession>
<sequence length="494" mass="51592">MAPRKDRQANQPSASLHQASSLGGPQADESVEQQLWYKIRAQLRTLEQLRPTAERTLREIDRLQAQLAAPAPQASRDAAKAKGLNPDLVGAEDKFKDNERILKLCEEAAVTGEAEEGAIDSAIEQLSILIALASAPPDVADSKRKKRRTDASPPRGSLSPSSRNTPLPGSGANTPIPSHLYESSSSHAPLRPSSLSGLAAAASTSALENSQALFTSTSAAATGSAGTGGTVKGSSGAAMAGGGTATTTMTMTTQTEGKRKGTAKSRRATASSSGTTHDPRGSSPISAFSGATTAGSGGAGGGAGTTANTPLGGEGREYVDPARARREVLAHQLPLRKGRRVAFRQPTKRNPGPGGQQPIVTEGEDGETWIMATVEECINNDRNRYVVRDLEDEGQAAAATWNTTLKAIVPLPENIATLPAHDYTPGAQVMALYPDTTCFYRATVVSGGPGLHKLTAAKAAKKEQDLLNASYKLIFEDDGDDIKSIPAFLVVERP</sequence>
<feature type="region of interest" description="Disordered" evidence="1">
    <location>
        <begin position="337"/>
        <end position="365"/>
    </location>
</feature>
<dbReference type="Gene3D" id="2.30.30.140">
    <property type="match status" value="2"/>
</dbReference>
<dbReference type="InterPro" id="IPR010750">
    <property type="entry name" value="SGF29_tudor-like_dom"/>
</dbReference>